<dbReference type="AlphaFoldDB" id="A0A840RR02"/>
<evidence type="ECO:0000256" key="1">
    <source>
        <dbReference type="SAM" id="Phobius"/>
    </source>
</evidence>
<gene>
    <name evidence="2" type="ORF">HNR39_001243</name>
</gene>
<keyword evidence="1" id="KW-0812">Transmembrane</keyword>
<feature type="transmembrane region" description="Helical" evidence="1">
    <location>
        <begin position="111"/>
        <end position="134"/>
    </location>
</feature>
<dbReference type="Proteomes" id="UP000571084">
    <property type="component" value="Unassembled WGS sequence"/>
</dbReference>
<feature type="transmembrane region" description="Helical" evidence="1">
    <location>
        <begin position="31"/>
        <end position="54"/>
    </location>
</feature>
<evidence type="ECO:0000313" key="3">
    <source>
        <dbReference type="Proteomes" id="UP000571084"/>
    </source>
</evidence>
<keyword evidence="3" id="KW-1185">Reference proteome</keyword>
<evidence type="ECO:0000313" key="2">
    <source>
        <dbReference type="EMBL" id="MBB5199416.1"/>
    </source>
</evidence>
<dbReference type="EMBL" id="JACHHQ010000002">
    <property type="protein sequence ID" value="MBB5199416.1"/>
    <property type="molecule type" value="Genomic_DNA"/>
</dbReference>
<organism evidence="2 3">
    <name type="scientific">Glaciimonas immobilis</name>
    <dbReference type="NCBI Taxonomy" id="728004"/>
    <lineage>
        <taxon>Bacteria</taxon>
        <taxon>Pseudomonadati</taxon>
        <taxon>Pseudomonadota</taxon>
        <taxon>Betaproteobacteria</taxon>
        <taxon>Burkholderiales</taxon>
        <taxon>Oxalobacteraceae</taxon>
        <taxon>Glaciimonas</taxon>
    </lineage>
</organism>
<comment type="caution">
    <text evidence="2">The sequence shown here is derived from an EMBL/GenBank/DDBJ whole genome shotgun (WGS) entry which is preliminary data.</text>
</comment>
<dbReference type="RefSeq" id="WP_245182308.1">
    <property type="nucleotide sequence ID" value="NZ_JAAOZT010000006.1"/>
</dbReference>
<sequence length="156" mass="17543">MKKNVGNHMISNSISKAYDAQVSTRLRPCRWCYFGSAVSLILLIALCVAWELFLAPLRPGGSWMVLKVLPLLLPLRGVLKRDVYTMQWSSMLILIYFAEGIVRAISDKSYLSAMLGWGEVALTFTFFVCAIMYLQPYKKAAKAATKQAIEKASRIK</sequence>
<keyword evidence="1" id="KW-1133">Transmembrane helix</keyword>
<protein>
    <submittedName>
        <fullName evidence="2">Putative membrane protein</fullName>
    </submittedName>
</protein>
<name>A0A840RR02_9BURK</name>
<accession>A0A840RR02</accession>
<feature type="transmembrane region" description="Helical" evidence="1">
    <location>
        <begin position="86"/>
        <end position="105"/>
    </location>
</feature>
<keyword evidence="1" id="KW-0472">Membrane</keyword>
<reference evidence="2 3" key="1">
    <citation type="submission" date="2020-08" db="EMBL/GenBank/DDBJ databases">
        <title>Genomic Encyclopedia of Type Strains, Phase IV (KMG-IV): sequencing the most valuable type-strain genomes for metagenomic binning, comparative biology and taxonomic classification.</title>
        <authorList>
            <person name="Goeker M."/>
        </authorList>
    </citation>
    <scope>NUCLEOTIDE SEQUENCE [LARGE SCALE GENOMIC DNA]</scope>
    <source>
        <strain evidence="2 3">DSM 23240</strain>
    </source>
</reference>
<proteinExistence type="predicted"/>
<dbReference type="Pfam" id="PF09842">
    <property type="entry name" value="DUF2069"/>
    <property type="match status" value="1"/>
</dbReference>
<feature type="transmembrane region" description="Helical" evidence="1">
    <location>
        <begin position="60"/>
        <end position="79"/>
    </location>
</feature>
<dbReference type="InterPro" id="IPR018643">
    <property type="entry name" value="DUF2069_membrane"/>
</dbReference>